<proteinExistence type="predicted"/>
<organism evidence="3 4">
    <name type="scientific">Marinihelvus fidelis</name>
    <dbReference type="NCBI Taxonomy" id="2613842"/>
    <lineage>
        <taxon>Bacteria</taxon>
        <taxon>Pseudomonadati</taxon>
        <taxon>Pseudomonadota</taxon>
        <taxon>Gammaproteobacteria</taxon>
        <taxon>Chromatiales</taxon>
        <taxon>Wenzhouxiangellaceae</taxon>
        <taxon>Marinihelvus</taxon>
    </lineage>
</organism>
<feature type="domain" description="DUF7933" evidence="2">
    <location>
        <begin position="1755"/>
        <end position="1862"/>
    </location>
</feature>
<feature type="domain" description="DUF7933" evidence="2">
    <location>
        <begin position="320"/>
        <end position="450"/>
    </location>
</feature>
<protein>
    <submittedName>
        <fullName evidence="3">DUF11 domain-containing protein</fullName>
    </submittedName>
</protein>
<feature type="domain" description="DUF7933" evidence="2">
    <location>
        <begin position="728"/>
        <end position="856"/>
    </location>
</feature>
<accession>A0A5N0TER5</accession>
<feature type="domain" description="DUF7933" evidence="2">
    <location>
        <begin position="1251"/>
        <end position="1371"/>
    </location>
</feature>
<feature type="domain" description="DUF7933" evidence="2">
    <location>
        <begin position="194"/>
        <end position="313"/>
    </location>
</feature>
<dbReference type="Proteomes" id="UP000325372">
    <property type="component" value="Unassembled WGS sequence"/>
</dbReference>
<evidence type="ECO:0000313" key="4">
    <source>
        <dbReference type="Proteomes" id="UP000325372"/>
    </source>
</evidence>
<sequence length="2053" mass="203100">MLEHALLGRQEQRPRHHHRVRVRRGMHPGVLAVGGVVRDDAGDLVDDRPRTGQLVEHRQRKPFGCFEMQAVDNDEHGPGRRFRGVRHACEQGENDRNERKNLAIHECNGPPLNTSGKRHVKQCPTRWHGTSAVLDWWLGMVIMTGHEYSGTTCRTGEDRMSATRIAARRSVVLSTVLGALFFTSPASAQTAPVTFQKNFSPAVIGPGSTTRLRLVIDNTQGATPLADLAFSDTLPAGMTIAAAPVATSSCGGTLSAPAGGSTITLSDGTLGASATCVILVNVTSSTPGFATNTTTDLTSDHGNHGTATADLDVDPDLAGFSKSFAPSTVNYGDRSTLTFTVDNTLNNSAVVNANFVDVLPPGMVIASPNNLVHNCDVAAPVLTPTITAPAGGNQVTLSFSGTLAFPFVVAGSTCQLSVDVVALTTGTLENVSGDFLHDFVSTGTASATLVANGQALTVRESFLADPVAPGETIELQFDLSNQDRASTATDITFTNDLDASLSGLAISGALPADPCGAGSTLTGTSVLTLSNATLPPGGSCQFSVTLQVPAGATPGAYPNATTDLNAILGGMAFNGPGASDTLFVNAVPQMTKTFLTSPVAPGDDAVMEFVITNPSQASAATDVEFVDSISDFLGFGIPLTLSLPADDFCGAGSQASAVFLDTDNFGFSVTGVTLPAGGDCTFEVTVTIPAETTGGTYTNTTTDVTGIIDGTAQTGPAASADLEVLFTPQLVKSFSQPAVPGGAVDLEFVLSLPPEAPGPVTDITFTDDLGAALTGLVATGLPLADACGTGASLAGTDTLTLTGATLTPGGSCTMTVALQVPAGATPGSYTNTTSTVSATSQGVSVNGPAATADLEVVTLRLSKEFTDDPVIPGATATLRFTLENAGQVTLTNIFFSDDLNATLAGLAAAGLPMNDICGTGSSISGTTTLIFTSGTLAAGDSCTFDVQLQVPANAADGVYPNRTSQVQSSEGPAIYVSPGAADDLTVAGSVILLTKSFTDDPVGPGDAVTLEFTLQNLNAGADITDMTFTDDLDAALTGLVATSLPAADFCGAGSTISGTNLLTISGASLATGQSCTFSATLQVPAQAMPGTPVTNTTSAVTGMVSGLPVTGSPASDDLLILSQRLSKAFSATVAAGGTVDLEFTIDNDDGANSATALAFTDDLDAVLTGLVATGLPMNDVCGAGSVISGTGFLTLSGAMLPPGGSCSFSVSLAIPAMAAAGTYDNTTSALTSGGLTAGEPATAQLVIEPPPAFTKSFSPDTVGEGIASTMTLLIDNAASALDGTALALTDNLPSGMTIAGTPNASNTCGGTLTATAGATSLSLSGGAIAAGEGCIVTVDVTASPAGAFTNTTGTLTSSLGDSGTASATLNVLPAPMFSKAFAPVEIQAQGLSTLTLTIDNSASTITATGLDFTDTFPAGLEVASPANASTTCTGGTLTAVAGASSVSYTGASVSAGATCAISVDTTAAATGDYDNVSGNLVSSLGDSGTAAATLSVVPEPAFTKSFSPAAITAGELSTLVLLIDNSAGPLPAQAIDFTDNLPAGVTIASPANASTSCTGGTLVAADGGSTISYSGGEVGALSQCQVQVDTTSVTMGDHVNITGAMTSSLGDSGTATATLTVSLLAPAFSKAFNPAVIPAGGDSTLMLTIDNSAGAGAVNGLAFTDTFPAGLSIAATPAAGTDCGAGTVTAVAGSNSVSLSGGTVAANSSCTVTVNVTAPAAGSFTNTSGELLSDAGTSGTATATLDVVAASGLTRQFAGPVLPGGQVALRYTLSNPGAVPVTDITFSDDLDGMLPGLAAVAGPAADACGPGSQVTTGGNVVLTAGSLPGNGSCTFTLTVTVPADAPLGSHPGSTSPVSYMAGGSGFTAPAATSSLEVVYLDFTKSFPGGDVAPGDPVLLTFSITNPDGSNAATGLAFTDDIDSFVPGAVATGLPMSDVCGAGSTLSGTDIISLADGVLAPNSSCQFSVTLALPTPLAGGRYVNLTSPLGADVGGAPVSAPAGSTATAALVVMPAAPAAPAIPVPSLPWRGTAILALLVAILGFGAMRRSRLAY</sequence>
<feature type="transmembrane region" description="Helical" evidence="1">
    <location>
        <begin position="2026"/>
        <end position="2046"/>
    </location>
</feature>
<feature type="domain" description="DUF7933" evidence="2">
    <location>
        <begin position="458"/>
        <end position="584"/>
    </location>
</feature>
<feature type="domain" description="DUF7933" evidence="2">
    <location>
        <begin position="1626"/>
        <end position="1747"/>
    </location>
</feature>
<comment type="caution">
    <text evidence="3">The sequence shown here is derived from an EMBL/GenBank/DDBJ whole genome shotgun (WGS) entry which is preliminary data.</text>
</comment>
<name>A0A5N0TER5_9GAMM</name>
<gene>
    <name evidence="3" type="ORF">F3N42_04135</name>
</gene>
<evidence type="ECO:0000259" key="2">
    <source>
        <dbReference type="Pfam" id="PF25564"/>
    </source>
</evidence>
<keyword evidence="1" id="KW-0472">Membrane</keyword>
<dbReference type="EMBL" id="VYXP01000002">
    <property type="protein sequence ID" value="KAA9133545.1"/>
    <property type="molecule type" value="Genomic_DNA"/>
</dbReference>
<feature type="domain" description="DUF7933" evidence="2">
    <location>
        <begin position="1375"/>
        <end position="1496"/>
    </location>
</feature>
<feature type="domain" description="DUF7933" evidence="2">
    <location>
        <begin position="861"/>
        <end position="985"/>
    </location>
</feature>
<feature type="domain" description="DUF7933" evidence="2">
    <location>
        <begin position="1882"/>
        <end position="2011"/>
    </location>
</feature>
<dbReference type="Pfam" id="PF25564">
    <property type="entry name" value="DUF7933"/>
    <property type="match status" value="14"/>
</dbReference>
<dbReference type="PANTHER" id="PTHR35902">
    <property type="entry name" value="S-LAYER DOMAIN-LIKE PROTEIN-RELATED"/>
    <property type="match status" value="1"/>
</dbReference>
<keyword evidence="1" id="KW-0812">Transmembrane</keyword>
<dbReference type="InterPro" id="IPR057693">
    <property type="entry name" value="DUF7933"/>
</dbReference>
<reference evidence="3 4" key="1">
    <citation type="submission" date="2019-09" db="EMBL/GenBank/DDBJ databases">
        <title>Wenzhouxiangella sp. Genome sequencing and assembly.</title>
        <authorList>
            <person name="Zhang R."/>
        </authorList>
    </citation>
    <scope>NUCLEOTIDE SEQUENCE [LARGE SCALE GENOMIC DNA]</scope>
    <source>
        <strain evidence="3 4">W260</strain>
    </source>
</reference>
<feature type="domain" description="DUF7933" evidence="2">
    <location>
        <begin position="993"/>
        <end position="1119"/>
    </location>
</feature>
<dbReference type="PANTHER" id="PTHR35902:SF3">
    <property type="entry name" value="NPCBM-ASSOCIATED, NEW3 DOMAIN OF ALPHA-GALACTOSIDASE"/>
    <property type="match status" value="1"/>
</dbReference>
<keyword evidence="4" id="KW-1185">Reference proteome</keyword>
<feature type="domain" description="DUF7933" evidence="2">
    <location>
        <begin position="588"/>
        <end position="724"/>
    </location>
</feature>
<feature type="domain" description="DUF7933" evidence="2">
    <location>
        <begin position="1125"/>
        <end position="1247"/>
    </location>
</feature>
<evidence type="ECO:0000313" key="3">
    <source>
        <dbReference type="EMBL" id="KAA9133545.1"/>
    </source>
</evidence>
<evidence type="ECO:0000256" key="1">
    <source>
        <dbReference type="SAM" id="Phobius"/>
    </source>
</evidence>
<feature type="domain" description="DUF7933" evidence="2">
    <location>
        <begin position="1500"/>
        <end position="1621"/>
    </location>
</feature>
<keyword evidence="1" id="KW-1133">Transmembrane helix</keyword>